<proteinExistence type="predicted"/>
<dbReference type="AlphaFoldDB" id="A0A2R6XHP2"/>
<evidence type="ECO:0000313" key="3">
    <source>
        <dbReference type="Proteomes" id="UP000244005"/>
    </source>
</evidence>
<name>A0A2R6XHP2_MARPO</name>
<sequence>MTTHGNGCALKIRPSCQEGIKSTNGARVHARTATIWCIGSRTVTRLQGSAKAKAKSHSMTEESDVVGLDSGSNSYPVSTVDDFHTSDAINNTCCFDATIIRLPAQSQGLDDSCASPEYEPPLTYLLNAKSRNTRSRTTVEPCATAQRNHRPDQWDRAFALRSVSTGSATRHGSTPVGPGKETGARAERWGSLSLGTVSGSSVSAAAAAAAAAAALQSFTGHSQLPRLRWRSGASDRSRKLASTTLHYTSSLAELAAVLLWILYSHVTYSAAAAAAGVPARLESRRAAAAAARVELDFDADVVLISVEYGAVVVGDGDGWVHERGGEGGEGRDSPTGSEAGPETESGRGVVEGRGGPGPRACAGAAAVGAVADADAGSGCPTDALADVFSGGFCGLLFRGPRTAAQLPTASGSFLLPFTSALLLRTSSSCSTPPLASDDLPAAALVPRLMILLSGCVDDRLGPLWKSSYFALPLPSYGHGGSFSAAVAAFPGRVHLPIAVGLIRFVIASCLRSLHESRIPLPLRGVLIGRSSSAEPISAQSCSAQLSSVCSAAAGQISSQEVIPFDCEAISFGYSITSCSSSTELFGRCAKKRFGSRNSDEFLIIMTV</sequence>
<organism evidence="2 3">
    <name type="scientific">Marchantia polymorpha</name>
    <name type="common">Common liverwort</name>
    <name type="synonym">Marchantia aquatica</name>
    <dbReference type="NCBI Taxonomy" id="3197"/>
    <lineage>
        <taxon>Eukaryota</taxon>
        <taxon>Viridiplantae</taxon>
        <taxon>Streptophyta</taxon>
        <taxon>Embryophyta</taxon>
        <taxon>Marchantiophyta</taxon>
        <taxon>Marchantiopsida</taxon>
        <taxon>Marchantiidae</taxon>
        <taxon>Marchantiales</taxon>
        <taxon>Marchantiaceae</taxon>
        <taxon>Marchantia</taxon>
    </lineage>
</organism>
<protein>
    <submittedName>
        <fullName evidence="2">Uncharacterized protein</fullName>
    </submittedName>
</protein>
<feature type="region of interest" description="Disordered" evidence="1">
    <location>
        <begin position="319"/>
        <end position="355"/>
    </location>
</feature>
<feature type="region of interest" description="Disordered" evidence="1">
    <location>
        <begin position="164"/>
        <end position="185"/>
    </location>
</feature>
<dbReference type="Proteomes" id="UP000244005">
    <property type="component" value="Unassembled WGS sequence"/>
</dbReference>
<accession>A0A2R6XHP2</accession>
<reference evidence="3" key="1">
    <citation type="journal article" date="2017" name="Cell">
        <title>Insights into land plant evolution garnered from the Marchantia polymorpha genome.</title>
        <authorList>
            <person name="Bowman J.L."/>
            <person name="Kohchi T."/>
            <person name="Yamato K.T."/>
            <person name="Jenkins J."/>
            <person name="Shu S."/>
            <person name="Ishizaki K."/>
            <person name="Yamaoka S."/>
            <person name="Nishihama R."/>
            <person name="Nakamura Y."/>
            <person name="Berger F."/>
            <person name="Adam C."/>
            <person name="Aki S.S."/>
            <person name="Althoff F."/>
            <person name="Araki T."/>
            <person name="Arteaga-Vazquez M.A."/>
            <person name="Balasubrmanian S."/>
            <person name="Barry K."/>
            <person name="Bauer D."/>
            <person name="Boehm C.R."/>
            <person name="Briginshaw L."/>
            <person name="Caballero-Perez J."/>
            <person name="Catarino B."/>
            <person name="Chen F."/>
            <person name="Chiyoda S."/>
            <person name="Chovatia M."/>
            <person name="Davies K.M."/>
            <person name="Delmans M."/>
            <person name="Demura T."/>
            <person name="Dierschke T."/>
            <person name="Dolan L."/>
            <person name="Dorantes-Acosta A.E."/>
            <person name="Eklund D.M."/>
            <person name="Florent S.N."/>
            <person name="Flores-Sandoval E."/>
            <person name="Fujiyama A."/>
            <person name="Fukuzawa H."/>
            <person name="Galik B."/>
            <person name="Grimanelli D."/>
            <person name="Grimwood J."/>
            <person name="Grossniklaus U."/>
            <person name="Hamada T."/>
            <person name="Haseloff J."/>
            <person name="Hetherington A.J."/>
            <person name="Higo A."/>
            <person name="Hirakawa Y."/>
            <person name="Hundley H.N."/>
            <person name="Ikeda Y."/>
            <person name="Inoue K."/>
            <person name="Inoue S.I."/>
            <person name="Ishida S."/>
            <person name="Jia Q."/>
            <person name="Kakita M."/>
            <person name="Kanazawa T."/>
            <person name="Kawai Y."/>
            <person name="Kawashima T."/>
            <person name="Kennedy M."/>
            <person name="Kinose K."/>
            <person name="Kinoshita T."/>
            <person name="Kohara Y."/>
            <person name="Koide E."/>
            <person name="Komatsu K."/>
            <person name="Kopischke S."/>
            <person name="Kubo M."/>
            <person name="Kyozuka J."/>
            <person name="Lagercrantz U."/>
            <person name="Lin S.S."/>
            <person name="Lindquist E."/>
            <person name="Lipzen A.M."/>
            <person name="Lu C.W."/>
            <person name="De Luna E."/>
            <person name="Martienssen R.A."/>
            <person name="Minamino N."/>
            <person name="Mizutani M."/>
            <person name="Mizutani M."/>
            <person name="Mochizuki N."/>
            <person name="Monte I."/>
            <person name="Mosher R."/>
            <person name="Nagasaki H."/>
            <person name="Nakagami H."/>
            <person name="Naramoto S."/>
            <person name="Nishitani K."/>
            <person name="Ohtani M."/>
            <person name="Okamoto T."/>
            <person name="Okumura M."/>
            <person name="Phillips J."/>
            <person name="Pollak B."/>
            <person name="Reinders A."/>
            <person name="Rovekamp M."/>
            <person name="Sano R."/>
            <person name="Sawa S."/>
            <person name="Schmid M.W."/>
            <person name="Shirakawa M."/>
            <person name="Solano R."/>
            <person name="Spunde A."/>
            <person name="Suetsugu N."/>
            <person name="Sugano S."/>
            <person name="Sugiyama A."/>
            <person name="Sun R."/>
            <person name="Suzuki Y."/>
            <person name="Takenaka M."/>
            <person name="Takezawa D."/>
            <person name="Tomogane H."/>
            <person name="Tsuzuki M."/>
            <person name="Ueda T."/>
            <person name="Umeda M."/>
            <person name="Ward J.M."/>
            <person name="Watanabe Y."/>
            <person name="Yazaki K."/>
            <person name="Yokoyama R."/>
            <person name="Yoshitake Y."/>
            <person name="Yotsui I."/>
            <person name="Zachgo S."/>
            <person name="Schmutz J."/>
        </authorList>
    </citation>
    <scope>NUCLEOTIDE SEQUENCE [LARGE SCALE GENOMIC DNA]</scope>
    <source>
        <strain evidence="3">Tak-1</strain>
    </source>
</reference>
<evidence type="ECO:0000256" key="1">
    <source>
        <dbReference type="SAM" id="MobiDB-lite"/>
    </source>
</evidence>
<feature type="compositionally biased region" description="Basic and acidic residues" evidence="1">
    <location>
        <begin position="319"/>
        <end position="332"/>
    </location>
</feature>
<gene>
    <name evidence="2" type="ORF">MARPO_0014s0144</name>
</gene>
<feature type="region of interest" description="Disordered" evidence="1">
    <location>
        <begin position="49"/>
        <end position="68"/>
    </location>
</feature>
<keyword evidence="3" id="KW-1185">Reference proteome</keyword>
<dbReference type="EMBL" id="KZ772686">
    <property type="protein sequence ID" value="PTQ45625.1"/>
    <property type="molecule type" value="Genomic_DNA"/>
</dbReference>
<evidence type="ECO:0000313" key="2">
    <source>
        <dbReference type="EMBL" id="PTQ45625.1"/>
    </source>
</evidence>